<protein>
    <recommendedName>
        <fullName evidence="1">Glycoamylase-like domain-containing protein</fullName>
    </recommendedName>
</protein>
<proteinExistence type="predicted"/>
<dbReference type="EMBL" id="BMWP01000006">
    <property type="protein sequence ID" value="GGW28521.1"/>
    <property type="molecule type" value="Genomic_DNA"/>
</dbReference>
<dbReference type="InterPro" id="IPR019282">
    <property type="entry name" value="Glycoamylase-like_cons_dom"/>
</dbReference>
<organism evidence="2 3">
    <name type="scientific">Arenibacter certesii</name>
    <dbReference type="NCBI Taxonomy" id="228955"/>
    <lineage>
        <taxon>Bacteria</taxon>
        <taxon>Pseudomonadati</taxon>
        <taxon>Bacteroidota</taxon>
        <taxon>Flavobacteriia</taxon>
        <taxon>Flavobacteriales</taxon>
        <taxon>Flavobacteriaceae</taxon>
        <taxon>Arenibacter</taxon>
    </lineage>
</organism>
<gene>
    <name evidence="2" type="ORF">GCM10007383_12340</name>
</gene>
<feature type="domain" description="Glycoamylase-like" evidence="1">
    <location>
        <begin position="222"/>
        <end position="440"/>
    </location>
</feature>
<dbReference type="Gene3D" id="1.50.10.140">
    <property type="match status" value="1"/>
</dbReference>
<dbReference type="AlphaFoldDB" id="A0A918IR55"/>
<name>A0A918IR55_9FLAO</name>
<dbReference type="RefSeq" id="WP_034234503.1">
    <property type="nucleotide sequence ID" value="NZ_BMWP01000006.1"/>
</dbReference>
<evidence type="ECO:0000259" key="1">
    <source>
        <dbReference type="Pfam" id="PF10091"/>
    </source>
</evidence>
<dbReference type="InterPro" id="IPR016883">
    <property type="entry name" value="UCP028431"/>
</dbReference>
<dbReference type="Pfam" id="PF10091">
    <property type="entry name" value="Glycoamylase"/>
    <property type="match status" value="1"/>
</dbReference>
<dbReference type="PIRSF" id="PIRSF028431">
    <property type="entry name" value="UCP028431"/>
    <property type="match status" value="1"/>
</dbReference>
<reference evidence="2" key="2">
    <citation type="submission" date="2020-09" db="EMBL/GenBank/DDBJ databases">
        <authorList>
            <person name="Sun Q."/>
            <person name="Kim S."/>
        </authorList>
    </citation>
    <scope>NUCLEOTIDE SEQUENCE</scope>
    <source>
        <strain evidence="2">KCTC 12113</strain>
    </source>
</reference>
<keyword evidence="3" id="KW-1185">Reference proteome</keyword>
<comment type="caution">
    <text evidence="2">The sequence shown here is derived from an EMBL/GenBank/DDBJ whole genome shotgun (WGS) entry which is preliminary data.</text>
</comment>
<sequence length="458" mass="52271">MRISIVALTLGAAVLLLSCNDQKKTKDRIQEVSNKSVVDNDEDAELLDKVQRQTFNYFWEGAEPISGLARERIHMDNIYPSHDKDIITIGGSGFGLMAILVGVERGFITQEQAAERYLKILDFLEKADRFHGVWPHWLKPDGTTAPFSKKDDGGDLVESAFLVQGLLTVKEFFDRRGTTEAEKTISARIQKLWEEVEWDWYTKGGEKVLYWHWSPNYGWDMNFPVGGYNEALVMYVLAAASPTHPIDKEVYDKGWALNGEIAKDTVFYGLQTELNHYGDGRAHVGPLFWAHYSYLGLNPKGLKDQYGDYWKLNRNHALINYNYAAANPNNYKGYGENLWGHSSSYSMEGYSAHRPDKDLGVITPTAALSSMPYTPEESMRFLRYMYQEQDSLIGKYGPYDAFSFEHNWSIPRYLAIDQGPIPVMIENYRSGMLWELFMSNKDVQKGLQKLGFQSSASK</sequence>
<dbReference type="PROSITE" id="PS51257">
    <property type="entry name" value="PROKAR_LIPOPROTEIN"/>
    <property type="match status" value="1"/>
</dbReference>
<evidence type="ECO:0000313" key="2">
    <source>
        <dbReference type="EMBL" id="GGW28521.1"/>
    </source>
</evidence>
<dbReference type="Proteomes" id="UP000634668">
    <property type="component" value="Unassembled WGS sequence"/>
</dbReference>
<evidence type="ECO:0000313" key="3">
    <source>
        <dbReference type="Proteomes" id="UP000634668"/>
    </source>
</evidence>
<reference evidence="2" key="1">
    <citation type="journal article" date="2014" name="Int. J. Syst. Evol. Microbiol.">
        <title>Complete genome sequence of Corynebacterium casei LMG S-19264T (=DSM 44701T), isolated from a smear-ripened cheese.</title>
        <authorList>
            <consortium name="US DOE Joint Genome Institute (JGI-PGF)"/>
            <person name="Walter F."/>
            <person name="Albersmeier A."/>
            <person name="Kalinowski J."/>
            <person name="Ruckert C."/>
        </authorList>
    </citation>
    <scope>NUCLEOTIDE SEQUENCE</scope>
    <source>
        <strain evidence="2">KCTC 12113</strain>
    </source>
</reference>
<accession>A0A918IR55</accession>